<keyword evidence="3" id="KW-1185">Reference proteome</keyword>
<proteinExistence type="predicted"/>
<feature type="transmembrane region" description="Helical" evidence="1">
    <location>
        <begin position="34"/>
        <end position="50"/>
    </location>
</feature>
<keyword evidence="1" id="KW-0812">Transmembrane</keyword>
<organism evidence="2 3">
    <name type="scientific">Breznakia pachnodae</name>
    <dbReference type="NCBI Taxonomy" id="265178"/>
    <lineage>
        <taxon>Bacteria</taxon>
        <taxon>Bacillati</taxon>
        <taxon>Bacillota</taxon>
        <taxon>Erysipelotrichia</taxon>
        <taxon>Erysipelotrichales</taxon>
        <taxon>Erysipelotrichaceae</taxon>
        <taxon>Breznakia</taxon>
    </lineage>
</organism>
<dbReference type="Proteomes" id="UP001230220">
    <property type="component" value="Unassembled WGS sequence"/>
</dbReference>
<feature type="transmembrane region" description="Helical" evidence="1">
    <location>
        <begin position="12"/>
        <end position="28"/>
    </location>
</feature>
<comment type="caution">
    <text evidence="2">The sequence shown here is derived from an EMBL/GenBank/DDBJ whole genome shotgun (WGS) entry which is preliminary data.</text>
</comment>
<reference evidence="2 3" key="1">
    <citation type="submission" date="2023-07" db="EMBL/GenBank/DDBJ databases">
        <title>Genomic Encyclopedia of Type Strains, Phase IV (KMG-IV): sequencing the most valuable type-strain genomes for metagenomic binning, comparative biology and taxonomic classification.</title>
        <authorList>
            <person name="Goeker M."/>
        </authorList>
    </citation>
    <scope>NUCLEOTIDE SEQUENCE [LARGE SCALE GENOMIC DNA]</scope>
    <source>
        <strain evidence="2 3">DSM 16784</strain>
    </source>
</reference>
<evidence type="ECO:0000313" key="2">
    <source>
        <dbReference type="EMBL" id="MDQ0361106.1"/>
    </source>
</evidence>
<evidence type="ECO:0000313" key="3">
    <source>
        <dbReference type="Proteomes" id="UP001230220"/>
    </source>
</evidence>
<accession>A0ABU0E2Q2</accession>
<protein>
    <submittedName>
        <fullName evidence="2">Uncharacterized protein</fullName>
    </submittedName>
</protein>
<name>A0ABU0E2Q2_9FIRM</name>
<dbReference type="EMBL" id="JAUSUR010000003">
    <property type="protein sequence ID" value="MDQ0361106.1"/>
    <property type="molecule type" value="Genomic_DNA"/>
</dbReference>
<dbReference type="RefSeq" id="WP_307407558.1">
    <property type="nucleotide sequence ID" value="NZ_JAUSUR010000003.1"/>
</dbReference>
<gene>
    <name evidence="2" type="ORF">J2S15_001853</name>
</gene>
<sequence>MKKKTLTRIDNVASIVLFIYIIITPIFIDHNRAVFMAVTSIVAVEKLIYINIIRDDISKRKYWLNVGFEILILILLVLSLMNILPIKF</sequence>
<evidence type="ECO:0000256" key="1">
    <source>
        <dbReference type="SAM" id="Phobius"/>
    </source>
</evidence>
<feature type="transmembrane region" description="Helical" evidence="1">
    <location>
        <begin position="62"/>
        <end position="84"/>
    </location>
</feature>
<keyword evidence="1" id="KW-1133">Transmembrane helix</keyword>
<keyword evidence="1" id="KW-0472">Membrane</keyword>